<dbReference type="AlphaFoldDB" id="A0A2M4B5G0"/>
<accession>A0A2M4B5G0</accession>
<organism evidence="1">
    <name type="scientific">Anopheles triannulatus</name>
    <dbReference type="NCBI Taxonomy" id="58253"/>
    <lineage>
        <taxon>Eukaryota</taxon>
        <taxon>Metazoa</taxon>
        <taxon>Ecdysozoa</taxon>
        <taxon>Arthropoda</taxon>
        <taxon>Hexapoda</taxon>
        <taxon>Insecta</taxon>
        <taxon>Pterygota</taxon>
        <taxon>Neoptera</taxon>
        <taxon>Endopterygota</taxon>
        <taxon>Diptera</taxon>
        <taxon>Nematocera</taxon>
        <taxon>Culicoidea</taxon>
        <taxon>Culicidae</taxon>
        <taxon>Anophelinae</taxon>
        <taxon>Anopheles</taxon>
    </lineage>
</organism>
<protein>
    <submittedName>
        <fullName evidence="1">Putative secreted protein</fullName>
    </submittedName>
</protein>
<name>A0A2M4B5G0_9DIPT</name>
<dbReference type="EMBL" id="GGFK01014727">
    <property type="protein sequence ID" value="MBW48048.1"/>
    <property type="molecule type" value="Transcribed_RNA"/>
</dbReference>
<evidence type="ECO:0000313" key="1">
    <source>
        <dbReference type="EMBL" id="MBW48048.1"/>
    </source>
</evidence>
<reference evidence="1" key="1">
    <citation type="submission" date="2018-01" db="EMBL/GenBank/DDBJ databases">
        <title>An insight into the sialome of Amazonian anophelines.</title>
        <authorList>
            <person name="Ribeiro J.M."/>
            <person name="Scarpassa V."/>
            <person name="Calvo E."/>
        </authorList>
    </citation>
    <scope>NUCLEOTIDE SEQUENCE</scope>
    <source>
        <tissue evidence="1">Salivary glands</tissue>
    </source>
</reference>
<sequence>MFKMLPVYLPISSYLSIYLLPRTLAISCPIAHPLDELLALVFLLLQQSLLLVIEYELVAICLYLNYV</sequence>
<proteinExistence type="predicted"/>